<dbReference type="Proteomes" id="UP000515125">
    <property type="component" value="Unplaced"/>
</dbReference>
<keyword evidence="2" id="KW-0472">Membrane</keyword>
<dbReference type="GeneID" id="34623037"/>
<feature type="transmembrane region" description="Helical" evidence="2">
    <location>
        <begin position="345"/>
        <end position="369"/>
    </location>
</feature>
<feature type="compositionally biased region" description="Pro residues" evidence="1">
    <location>
        <begin position="314"/>
        <end position="324"/>
    </location>
</feature>
<evidence type="ECO:0000313" key="3">
    <source>
        <dbReference type="Proteomes" id="UP000515125"/>
    </source>
</evidence>
<sequence>MSQVTSPHAPRDCPPVAMDSNKEAHPLAFVKPTIPPLEIPSAEVLDDSEDENLFPWEVEKSPSICFVYLMDSSYKQEAQLLLMVVWPLLVVLSLVKLVLGFLGAFRYLTAAAHPTGGSNVQAIVAELPVHRNIWVESVYWVSLLSFLFTQTAVAGSYMCLLKHHIIGPSLKHFKLHKAFDRGLLLHAVAAAAACFSLLKLFLGAFLGAIVTNARENPPVWPYYGHHQRHLQEQQRPLQHRQKSSKPPETPSSTKLSAAVSTIAAAGSATSPAGTREVLPSPLSPASPEIASVTAQTAPPEVLPVAADAADARHPPPAQAPPPPATAAAEAPASPLEEFTSPLYKPLLICCFCLDVPLLLLHTAAFLLLWRMAKKVGKLFGMRMPKLPF</sequence>
<feature type="compositionally biased region" description="Low complexity" evidence="1">
    <location>
        <begin position="244"/>
        <end position="274"/>
    </location>
</feature>
<accession>A0A6P6S2Y4</accession>
<feature type="transmembrane region" description="Helical" evidence="2">
    <location>
        <begin position="80"/>
        <end position="105"/>
    </location>
</feature>
<name>A0A6P6S2Y4_9EIME</name>
<feature type="region of interest" description="Disordered" evidence="1">
    <location>
        <begin position="309"/>
        <end position="332"/>
    </location>
</feature>
<keyword evidence="2" id="KW-1133">Transmembrane helix</keyword>
<protein>
    <submittedName>
        <fullName evidence="4">Uncharacterized protein LOC34623037</fullName>
    </submittedName>
</protein>
<proteinExistence type="predicted"/>
<feature type="region of interest" description="Disordered" evidence="1">
    <location>
        <begin position="227"/>
        <end position="294"/>
    </location>
</feature>
<gene>
    <name evidence="4" type="primary">LOC34623037</name>
</gene>
<feature type="transmembrane region" description="Helical" evidence="2">
    <location>
        <begin position="138"/>
        <end position="161"/>
    </location>
</feature>
<dbReference type="AlphaFoldDB" id="A0A6P6S2Y4"/>
<keyword evidence="2" id="KW-0812">Transmembrane</keyword>
<keyword evidence="3" id="KW-1185">Reference proteome</keyword>
<reference evidence="4" key="1">
    <citation type="submission" date="2025-08" db="UniProtKB">
        <authorList>
            <consortium name="RefSeq"/>
        </authorList>
    </citation>
    <scope>IDENTIFICATION</scope>
</reference>
<evidence type="ECO:0000256" key="2">
    <source>
        <dbReference type="SAM" id="Phobius"/>
    </source>
</evidence>
<evidence type="ECO:0000313" key="4">
    <source>
        <dbReference type="RefSeq" id="XP_026194503.1"/>
    </source>
</evidence>
<feature type="transmembrane region" description="Helical" evidence="2">
    <location>
        <begin position="182"/>
        <end position="210"/>
    </location>
</feature>
<dbReference type="RefSeq" id="XP_026194503.1">
    <property type="nucleotide sequence ID" value="XM_026338718.1"/>
</dbReference>
<organism evidence="3 4">
    <name type="scientific">Cyclospora cayetanensis</name>
    <dbReference type="NCBI Taxonomy" id="88456"/>
    <lineage>
        <taxon>Eukaryota</taxon>
        <taxon>Sar</taxon>
        <taxon>Alveolata</taxon>
        <taxon>Apicomplexa</taxon>
        <taxon>Conoidasida</taxon>
        <taxon>Coccidia</taxon>
        <taxon>Eucoccidiorida</taxon>
        <taxon>Eimeriorina</taxon>
        <taxon>Eimeriidae</taxon>
        <taxon>Cyclospora</taxon>
    </lineage>
</organism>
<evidence type="ECO:0000256" key="1">
    <source>
        <dbReference type="SAM" id="MobiDB-lite"/>
    </source>
</evidence>